<comment type="function">
    <text evidence="18">Condenses 4-methyl-5-(beta-hydroxyethyl)thiazole monophosphate (THZ-P) and 2-methyl-4-amino-5-hydroxymethyl pyrimidine pyrophosphate (HMP-PP) to form thiamine monophosphate (TMP).</text>
</comment>
<dbReference type="GO" id="GO:0008972">
    <property type="term" value="F:phosphomethylpyrimidine kinase activity"/>
    <property type="evidence" value="ECO:0007669"/>
    <property type="project" value="UniProtKB-EC"/>
</dbReference>
<evidence type="ECO:0000313" key="22">
    <source>
        <dbReference type="Proteomes" id="UP001272515"/>
    </source>
</evidence>
<comment type="catalytic activity">
    <reaction evidence="15 18">
        <text>4-methyl-5-(2-phosphooxyethyl)-thiazole + 4-amino-2-methyl-5-(diphosphooxymethyl)pyrimidine + H(+) = thiamine phosphate + diphosphate</text>
        <dbReference type="Rhea" id="RHEA:22328"/>
        <dbReference type="ChEBI" id="CHEBI:15378"/>
        <dbReference type="ChEBI" id="CHEBI:33019"/>
        <dbReference type="ChEBI" id="CHEBI:37575"/>
        <dbReference type="ChEBI" id="CHEBI:57841"/>
        <dbReference type="ChEBI" id="CHEBI:58296"/>
        <dbReference type="EC" id="2.5.1.3"/>
    </reaction>
</comment>
<keyword evidence="12 18" id="KW-0784">Thiamine biosynthesis</keyword>
<evidence type="ECO:0000256" key="6">
    <source>
        <dbReference type="ARBA" id="ARBA00022679"/>
    </source>
</evidence>
<dbReference type="InterPro" id="IPR004399">
    <property type="entry name" value="HMP/HMP-P_kinase_dom"/>
</dbReference>
<dbReference type="Pfam" id="PF08543">
    <property type="entry name" value="Phos_pyr_kin"/>
    <property type="match status" value="1"/>
</dbReference>
<dbReference type="PANTHER" id="PTHR20858">
    <property type="entry name" value="PHOSPHOMETHYLPYRIMIDINE KINASE"/>
    <property type="match status" value="1"/>
</dbReference>
<evidence type="ECO:0000256" key="4">
    <source>
        <dbReference type="ARBA" id="ARBA00005165"/>
    </source>
</evidence>
<evidence type="ECO:0000256" key="12">
    <source>
        <dbReference type="ARBA" id="ARBA00022977"/>
    </source>
</evidence>
<evidence type="ECO:0000256" key="2">
    <source>
        <dbReference type="ARBA" id="ARBA00000565"/>
    </source>
</evidence>
<keyword evidence="22" id="KW-1185">Reference proteome</keyword>
<comment type="pathway">
    <text evidence="4 18">Cofactor biosynthesis; thiamine diphosphate biosynthesis; thiamine phosphate from 4-amino-2-methyl-5-diphosphomethylpyrimidine and 4-methyl-5-(2-phosphoethyl)-thiazole: step 1/1.</text>
</comment>
<comment type="catalytic activity">
    <reaction evidence="1">
        <text>4-amino-5-hydroxymethyl-2-methylpyrimidine + ATP = 4-amino-2-methyl-5-(phosphooxymethyl)pyrimidine + ADP + H(+)</text>
        <dbReference type="Rhea" id="RHEA:23096"/>
        <dbReference type="ChEBI" id="CHEBI:15378"/>
        <dbReference type="ChEBI" id="CHEBI:16892"/>
        <dbReference type="ChEBI" id="CHEBI:30616"/>
        <dbReference type="ChEBI" id="CHEBI:58354"/>
        <dbReference type="ChEBI" id="CHEBI:456216"/>
        <dbReference type="EC" id="2.7.1.49"/>
    </reaction>
</comment>
<dbReference type="CDD" id="cd01169">
    <property type="entry name" value="HMPP_kinase"/>
    <property type="match status" value="1"/>
</dbReference>
<feature type="binding site" evidence="18">
    <location>
        <position position="153"/>
    </location>
    <ligand>
        <name>4-amino-2-methyl-5-(diphosphooxymethyl)pyrimidine</name>
        <dbReference type="ChEBI" id="CHEBI:57841"/>
    </ligand>
</feature>
<name>A0ABU3Z875_9FIRM</name>
<dbReference type="NCBIfam" id="TIGR00097">
    <property type="entry name" value="HMP-P_kinase"/>
    <property type="match status" value="1"/>
</dbReference>
<feature type="binding site" evidence="18">
    <location>
        <position position="180"/>
    </location>
    <ligand>
        <name>2-[(2R,5Z)-2-carboxy-4-methylthiazol-5(2H)-ylidene]ethyl phosphate</name>
        <dbReference type="ChEBI" id="CHEBI:62899"/>
    </ligand>
</feature>
<comment type="catalytic activity">
    <reaction evidence="17 18">
        <text>2-[(2R,5Z)-2-carboxy-4-methylthiazol-5(2H)-ylidene]ethyl phosphate + 4-amino-2-methyl-5-(diphosphooxymethyl)pyrimidine + 2 H(+) = thiamine phosphate + CO2 + diphosphate</text>
        <dbReference type="Rhea" id="RHEA:47844"/>
        <dbReference type="ChEBI" id="CHEBI:15378"/>
        <dbReference type="ChEBI" id="CHEBI:16526"/>
        <dbReference type="ChEBI" id="CHEBI:33019"/>
        <dbReference type="ChEBI" id="CHEBI:37575"/>
        <dbReference type="ChEBI" id="CHEBI:57841"/>
        <dbReference type="ChEBI" id="CHEBI:62899"/>
        <dbReference type="EC" id="2.5.1.3"/>
    </reaction>
</comment>
<evidence type="ECO:0000256" key="18">
    <source>
        <dbReference type="HAMAP-Rule" id="MF_00097"/>
    </source>
</evidence>
<dbReference type="InterPro" id="IPR022998">
    <property type="entry name" value="ThiamineP_synth_TenI"/>
</dbReference>
<evidence type="ECO:0000256" key="8">
    <source>
        <dbReference type="ARBA" id="ARBA00022741"/>
    </source>
</evidence>
<dbReference type="SUPFAM" id="SSF53613">
    <property type="entry name" value="Ribokinase-like"/>
    <property type="match status" value="1"/>
</dbReference>
<evidence type="ECO:0000256" key="10">
    <source>
        <dbReference type="ARBA" id="ARBA00022840"/>
    </source>
</evidence>
<keyword evidence="9 21" id="KW-0418">Kinase</keyword>
<dbReference type="RefSeq" id="WP_310746018.1">
    <property type="nucleotide sequence ID" value="NZ_JAWJZA010000002.1"/>
</dbReference>
<dbReference type="Gene3D" id="3.20.20.70">
    <property type="entry name" value="Aldolase class I"/>
    <property type="match status" value="1"/>
</dbReference>
<feature type="binding site" evidence="18">
    <location>
        <begin position="40"/>
        <end position="44"/>
    </location>
    <ligand>
        <name>4-amino-2-methyl-5-(diphosphooxymethyl)pyrimidine</name>
        <dbReference type="ChEBI" id="CHEBI:57841"/>
    </ligand>
</feature>
<protein>
    <recommendedName>
        <fullName evidence="18">Thiamine-phosphate synthase</fullName>
        <shortName evidence="18">TP synthase</shortName>
        <shortName evidence="18">TPS</shortName>
        <ecNumber evidence="18">2.5.1.3</ecNumber>
    </recommendedName>
    <alternativeName>
        <fullName evidence="18">Thiamine-phosphate pyrophosphorylase</fullName>
        <shortName evidence="18">TMP pyrophosphorylase</shortName>
        <shortName evidence="18">TMP-PPase</shortName>
    </alternativeName>
</protein>
<comment type="similarity">
    <text evidence="5">Belongs to the ThiD family.</text>
</comment>
<dbReference type="InterPro" id="IPR013749">
    <property type="entry name" value="PM/HMP-P_kinase-1"/>
</dbReference>
<evidence type="ECO:0000256" key="11">
    <source>
        <dbReference type="ARBA" id="ARBA00022842"/>
    </source>
</evidence>
<dbReference type="EC" id="2.5.1.3" evidence="18"/>
<dbReference type="InterPro" id="IPR013785">
    <property type="entry name" value="Aldolase_TIM"/>
</dbReference>
<feature type="binding site" evidence="18">
    <location>
        <position position="124"/>
    </location>
    <ligand>
        <name>4-amino-2-methyl-5-(diphosphooxymethyl)pyrimidine</name>
        <dbReference type="ChEBI" id="CHEBI:57841"/>
    </ligand>
</feature>
<keyword evidence="6 18" id="KW-0808">Transferase</keyword>
<dbReference type="Gene3D" id="3.40.1190.20">
    <property type="match status" value="1"/>
</dbReference>
<evidence type="ECO:0000256" key="17">
    <source>
        <dbReference type="ARBA" id="ARBA00047883"/>
    </source>
</evidence>
<evidence type="ECO:0000256" key="16">
    <source>
        <dbReference type="ARBA" id="ARBA00047851"/>
    </source>
</evidence>
<feature type="binding site" evidence="18">
    <location>
        <position position="105"/>
    </location>
    <ligand>
        <name>Mg(2+)</name>
        <dbReference type="ChEBI" id="CHEBI:18420"/>
    </ligand>
</feature>
<evidence type="ECO:0000313" key="21">
    <source>
        <dbReference type="EMBL" id="MDV5088108.1"/>
    </source>
</evidence>
<dbReference type="HAMAP" id="MF_00097">
    <property type="entry name" value="TMP_synthase"/>
    <property type="match status" value="1"/>
</dbReference>
<comment type="similarity">
    <text evidence="18">Belongs to the thiamine-phosphate synthase family.</text>
</comment>
<keyword evidence="13" id="KW-0511">Multifunctional enzyme</keyword>
<feature type="binding site" evidence="18">
    <location>
        <position position="85"/>
    </location>
    <ligand>
        <name>4-amino-2-methyl-5-(diphosphooxymethyl)pyrimidine</name>
        <dbReference type="ChEBI" id="CHEBI:57841"/>
    </ligand>
</feature>
<feature type="binding site" evidence="18">
    <location>
        <begin position="150"/>
        <end position="152"/>
    </location>
    <ligand>
        <name>2-[(2R,5Z)-2-carboxy-4-methylthiazol-5(2H)-ylidene]ethyl phosphate</name>
        <dbReference type="ChEBI" id="CHEBI:62899"/>
    </ligand>
</feature>
<evidence type="ECO:0000259" key="20">
    <source>
        <dbReference type="Pfam" id="PF08543"/>
    </source>
</evidence>
<evidence type="ECO:0000256" key="13">
    <source>
        <dbReference type="ARBA" id="ARBA00023268"/>
    </source>
</evidence>
<feature type="binding site" evidence="18">
    <location>
        <position position="86"/>
    </location>
    <ligand>
        <name>Mg(2+)</name>
        <dbReference type="ChEBI" id="CHEBI:18420"/>
    </ligand>
</feature>
<comment type="caution">
    <text evidence="21">The sequence shown here is derived from an EMBL/GenBank/DDBJ whole genome shotgun (WGS) entry which is preliminary data.</text>
</comment>
<dbReference type="InterPro" id="IPR034291">
    <property type="entry name" value="TMP_synthase"/>
</dbReference>
<organism evidence="21 22">
    <name type="scientific">Veillonella absiana</name>
    <dbReference type="NCBI Taxonomy" id="3079305"/>
    <lineage>
        <taxon>Bacteria</taxon>
        <taxon>Bacillati</taxon>
        <taxon>Bacillota</taxon>
        <taxon>Negativicutes</taxon>
        <taxon>Veillonellales</taxon>
        <taxon>Veillonellaceae</taxon>
        <taxon>Veillonella</taxon>
    </lineage>
</organism>
<evidence type="ECO:0000256" key="14">
    <source>
        <dbReference type="ARBA" id="ARBA00037917"/>
    </source>
</evidence>
<accession>A0ABU3Z875</accession>
<evidence type="ECO:0000256" key="9">
    <source>
        <dbReference type="ARBA" id="ARBA00022777"/>
    </source>
</evidence>
<dbReference type="Pfam" id="PF02581">
    <property type="entry name" value="TMP-TENI"/>
    <property type="match status" value="1"/>
</dbReference>
<keyword evidence="11 18" id="KW-0460">Magnesium</keyword>
<feature type="binding site" evidence="18">
    <location>
        <begin position="200"/>
        <end position="201"/>
    </location>
    <ligand>
        <name>2-[(2R,5Z)-2-carboxy-4-methylthiazol-5(2H)-ylidene]ethyl phosphate</name>
        <dbReference type="ChEBI" id="CHEBI:62899"/>
    </ligand>
</feature>
<comment type="catalytic activity">
    <reaction evidence="2">
        <text>4-amino-2-methyl-5-(phosphooxymethyl)pyrimidine + ATP = 4-amino-2-methyl-5-(diphosphooxymethyl)pyrimidine + ADP</text>
        <dbReference type="Rhea" id="RHEA:19893"/>
        <dbReference type="ChEBI" id="CHEBI:30616"/>
        <dbReference type="ChEBI" id="CHEBI:57841"/>
        <dbReference type="ChEBI" id="CHEBI:58354"/>
        <dbReference type="ChEBI" id="CHEBI:456216"/>
        <dbReference type="EC" id="2.7.4.7"/>
    </reaction>
</comment>
<comment type="pathway">
    <text evidence="3">Cofactor biosynthesis; thiamine diphosphate biosynthesis; 4-amino-2-methyl-5-diphosphomethylpyrimidine from 5-amino-1-(5-phospho-D-ribosyl)imidazole: step 3/3.</text>
</comment>
<evidence type="ECO:0000259" key="19">
    <source>
        <dbReference type="Pfam" id="PF02581"/>
    </source>
</evidence>
<evidence type="ECO:0000256" key="15">
    <source>
        <dbReference type="ARBA" id="ARBA00047334"/>
    </source>
</evidence>
<proteinExistence type="inferred from homology"/>
<evidence type="ECO:0000256" key="5">
    <source>
        <dbReference type="ARBA" id="ARBA00009879"/>
    </source>
</evidence>
<keyword evidence="8" id="KW-0547">Nucleotide-binding</keyword>
<keyword evidence="10" id="KW-0067">ATP-binding</keyword>
<evidence type="ECO:0000256" key="7">
    <source>
        <dbReference type="ARBA" id="ARBA00022723"/>
    </source>
</evidence>
<feature type="domain" description="Thiamine phosphate synthase/TenI" evidence="19">
    <location>
        <begin position="10"/>
        <end position="203"/>
    </location>
</feature>
<dbReference type="InterPro" id="IPR029056">
    <property type="entry name" value="Ribokinase-like"/>
</dbReference>
<dbReference type="SUPFAM" id="SSF51391">
    <property type="entry name" value="Thiamin phosphate synthase"/>
    <property type="match status" value="1"/>
</dbReference>
<evidence type="ECO:0000256" key="3">
    <source>
        <dbReference type="ARBA" id="ARBA00004769"/>
    </source>
</evidence>
<reference evidence="21 22" key="1">
    <citation type="submission" date="2023-10" db="EMBL/GenBank/DDBJ databases">
        <title>Veillonella sp. nov., isolated from a pig farm feces dump.</title>
        <authorList>
            <person name="Chang Y.-H."/>
        </authorList>
    </citation>
    <scope>NUCLEOTIDE SEQUENCE [LARGE SCALE GENOMIC DNA]</scope>
    <source>
        <strain evidence="21 22">YH-vei2233</strain>
    </source>
</reference>
<comment type="catalytic activity">
    <reaction evidence="16 18">
        <text>2-(2-carboxy-4-methylthiazol-5-yl)ethyl phosphate + 4-amino-2-methyl-5-(diphosphooxymethyl)pyrimidine + 2 H(+) = thiamine phosphate + CO2 + diphosphate</text>
        <dbReference type="Rhea" id="RHEA:47848"/>
        <dbReference type="ChEBI" id="CHEBI:15378"/>
        <dbReference type="ChEBI" id="CHEBI:16526"/>
        <dbReference type="ChEBI" id="CHEBI:33019"/>
        <dbReference type="ChEBI" id="CHEBI:37575"/>
        <dbReference type="ChEBI" id="CHEBI:57841"/>
        <dbReference type="ChEBI" id="CHEBI:62890"/>
        <dbReference type="EC" id="2.5.1.3"/>
    </reaction>
</comment>
<dbReference type="InterPro" id="IPR036206">
    <property type="entry name" value="ThiamineP_synth_sf"/>
</dbReference>
<comment type="cofactor">
    <cofactor evidence="18">
        <name>Mg(2+)</name>
        <dbReference type="ChEBI" id="CHEBI:18420"/>
    </cofactor>
    <text evidence="18">Binds 1 Mg(2+) ion per subunit.</text>
</comment>
<gene>
    <name evidence="21" type="primary">thiD</name>
    <name evidence="18" type="synonym">thiE</name>
    <name evidence="21" type="ORF">RVY80_04500</name>
</gene>
<dbReference type="EMBL" id="JAWJZB010000004">
    <property type="protein sequence ID" value="MDV5088108.1"/>
    <property type="molecule type" value="Genomic_DNA"/>
</dbReference>
<keyword evidence="7 18" id="KW-0479">Metal-binding</keyword>
<sequence>MKLTRSQLAVYVITPPTYPTGQELADQVEQSLKGGATIIQLRRKGSIIDPKDSTKTITITPELMREEALLIQALCKQYNVPFLIDDNVQLAADIKADGVHIGQDDMPIAEARKILGDDVIIGLTANKLDDAIRAYEEGADYVGSGAVFATGTKNDATPLSHKAFETICRSIPIPVVAIGGITESNMDQLDTTGLAGFAIISDIFNDADIETKTSRIAQKANRMVLPHTALTIAGSDSSGGAGIQADLKTMMAHHVYGMSAITALTAQNTTGVTSIFNTTPQFLGEQLDAVFTDIRPDAVKIGMLSTKELIQVVAEKLRQYDAKPVVLDPVMVATSGARLIDENALDALVNDLLPLATVITPNIPEAEILSRESIKTAADMEHAAKTIFDTYGCTILLKGGHTINDANDLVYDANGIHWITGQRIQNPNTHGTGCTLSSAIASNLAKGYPLLESIERAKRYISLTLSAMLDLGQGSGPLEHGVKIKNEL</sequence>
<dbReference type="GO" id="GO:0008902">
    <property type="term" value="F:hydroxymethylpyrimidine kinase activity"/>
    <property type="evidence" value="ECO:0007669"/>
    <property type="project" value="UniProtKB-EC"/>
</dbReference>
<dbReference type="NCBIfam" id="TIGR00693">
    <property type="entry name" value="thiE"/>
    <property type="match status" value="1"/>
</dbReference>
<dbReference type="PANTHER" id="PTHR20858:SF17">
    <property type="entry name" value="HYDROXYMETHYLPYRIMIDINE_PHOSPHOMETHYLPYRIMIDINE KINASE THI20-RELATED"/>
    <property type="match status" value="1"/>
</dbReference>
<comment type="pathway">
    <text evidence="14">Cofactor biosynthesis; thiamine diphosphate biosynthesis; 4-amino-2-methyl-5-diphosphomethylpyrimidine from 5-amino-1-(5-phospho-D-ribosyl)imidazole: step 2/3.</text>
</comment>
<evidence type="ECO:0000256" key="1">
    <source>
        <dbReference type="ARBA" id="ARBA00000151"/>
    </source>
</evidence>
<dbReference type="Proteomes" id="UP001272515">
    <property type="component" value="Unassembled WGS sequence"/>
</dbReference>
<feature type="domain" description="Pyridoxamine kinase/Phosphomethylpyrimidine kinase" evidence="20">
    <location>
        <begin position="236"/>
        <end position="478"/>
    </location>
</feature>
<dbReference type="CDD" id="cd00564">
    <property type="entry name" value="TMP_TenI"/>
    <property type="match status" value="1"/>
</dbReference>